<organism evidence="1 2">
    <name type="scientific">Trifolium medium</name>
    <dbReference type="NCBI Taxonomy" id="97028"/>
    <lineage>
        <taxon>Eukaryota</taxon>
        <taxon>Viridiplantae</taxon>
        <taxon>Streptophyta</taxon>
        <taxon>Embryophyta</taxon>
        <taxon>Tracheophyta</taxon>
        <taxon>Spermatophyta</taxon>
        <taxon>Magnoliopsida</taxon>
        <taxon>eudicotyledons</taxon>
        <taxon>Gunneridae</taxon>
        <taxon>Pentapetalae</taxon>
        <taxon>rosids</taxon>
        <taxon>fabids</taxon>
        <taxon>Fabales</taxon>
        <taxon>Fabaceae</taxon>
        <taxon>Papilionoideae</taxon>
        <taxon>50 kb inversion clade</taxon>
        <taxon>NPAAA clade</taxon>
        <taxon>Hologalegina</taxon>
        <taxon>IRL clade</taxon>
        <taxon>Trifolieae</taxon>
        <taxon>Trifolium</taxon>
    </lineage>
</organism>
<feature type="non-terminal residue" evidence="1">
    <location>
        <position position="103"/>
    </location>
</feature>
<keyword evidence="2" id="KW-1185">Reference proteome</keyword>
<evidence type="ECO:0000313" key="2">
    <source>
        <dbReference type="Proteomes" id="UP000265520"/>
    </source>
</evidence>
<sequence>MLQLVEPPKIPSLYGCPKIQGQLEASNSSRGRKGTFRYGLASPESEEGAMNLVTTKNSWVVGGKIFMRAEGIPTDEENEVVLAGSKWRLTPRSRFKWDLDLAC</sequence>
<comment type="caution">
    <text evidence="1">The sequence shown here is derived from an EMBL/GenBank/DDBJ whole genome shotgun (WGS) entry which is preliminary data.</text>
</comment>
<dbReference type="Proteomes" id="UP000265520">
    <property type="component" value="Unassembled WGS sequence"/>
</dbReference>
<accession>A0A392QDI9</accession>
<evidence type="ECO:0000313" key="1">
    <source>
        <dbReference type="EMBL" id="MCI22433.1"/>
    </source>
</evidence>
<protein>
    <submittedName>
        <fullName evidence="1">Uncharacterized protein</fullName>
    </submittedName>
</protein>
<reference evidence="1 2" key="1">
    <citation type="journal article" date="2018" name="Front. Plant Sci.">
        <title>Red Clover (Trifolium pratense) and Zigzag Clover (T. medium) - A Picture of Genomic Similarities and Differences.</title>
        <authorList>
            <person name="Dluhosova J."/>
            <person name="Istvanek J."/>
            <person name="Nedelnik J."/>
            <person name="Repkova J."/>
        </authorList>
    </citation>
    <scope>NUCLEOTIDE SEQUENCE [LARGE SCALE GENOMIC DNA]</scope>
    <source>
        <strain evidence="2">cv. 10/8</strain>
        <tissue evidence="1">Leaf</tissue>
    </source>
</reference>
<proteinExistence type="predicted"/>
<name>A0A392QDI9_9FABA</name>
<dbReference type="EMBL" id="LXQA010130515">
    <property type="protein sequence ID" value="MCI22433.1"/>
    <property type="molecule type" value="Genomic_DNA"/>
</dbReference>
<dbReference type="AlphaFoldDB" id="A0A392QDI9"/>